<dbReference type="GO" id="GO:0004519">
    <property type="term" value="F:endonuclease activity"/>
    <property type="evidence" value="ECO:0007669"/>
    <property type="project" value="UniProtKB-KW"/>
</dbReference>
<gene>
    <name evidence="1" type="ORF">E7Z74_04485</name>
</gene>
<name>A0A8T3VSA5_9EURY</name>
<protein>
    <submittedName>
        <fullName evidence="1">Restriction endonuclease</fullName>
    </submittedName>
</protein>
<sequence length="237" mass="27323">MKLTINLLKKEAIAFCKHENIITHNNLIGVTDGKAVGTYIEHKFEEYLKNKYEVNIGSSGKGIDLPDSYINTDIKVTSIKKPQSSSPFKNIEQKVYGLGHNLLIFVYEKKNINKSCYLDFKYCIFLEAERSGDYTLTKILRKMIELNAKESDIIEILKDSNVPGDNQTLEILAKKIIKNPPKQGYLTISNAFQWRLRYRNIINLDEKVDGVDTYEKFNEKQIIDYPTTILSDKIMNI</sequence>
<organism evidence="1 2">
    <name type="scientific">Methanobrevibacter millerae</name>
    <dbReference type="NCBI Taxonomy" id="230361"/>
    <lineage>
        <taxon>Archaea</taxon>
        <taxon>Methanobacteriati</taxon>
        <taxon>Methanobacteriota</taxon>
        <taxon>Methanomada group</taxon>
        <taxon>Methanobacteria</taxon>
        <taxon>Methanobacteriales</taxon>
        <taxon>Methanobacteriaceae</taxon>
        <taxon>Methanobrevibacter</taxon>
    </lineage>
</organism>
<keyword evidence="1" id="KW-0255">Endonuclease</keyword>
<proteinExistence type="predicted"/>
<reference evidence="1" key="1">
    <citation type="submission" date="2019-04" db="EMBL/GenBank/DDBJ databases">
        <title>Evolution of Biomass-Degrading Anaerobic Consortia Revealed by Metagenomics.</title>
        <authorList>
            <person name="Peng X."/>
        </authorList>
    </citation>
    <scope>NUCLEOTIDE SEQUENCE</scope>
    <source>
        <strain evidence="1">SIG13</strain>
    </source>
</reference>
<dbReference type="Proteomes" id="UP000713479">
    <property type="component" value="Unassembled WGS sequence"/>
</dbReference>
<dbReference type="AlphaFoldDB" id="A0A8T3VSA5"/>
<dbReference type="EMBL" id="SUTF01000005">
    <property type="protein sequence ID" value="MBE6510509.1"/>
    <property type="molecule type" value="Genomic_DNA"/>
</dbReference>
<keyword evidence="1" id="KW-0540">Nuclease</keyword>
<comment type="caution">
    <text evidence="1">The sequence shown here is derived from an EMBL/GenBank/DDBJ whole genome shotgun (WGS) entry which is preliminary data.</text>
</comment>
<keyword evidence="1" id="KW-0378">Hydrolase</keyword>
<evidence type="ECO:0000313" key="1">
    <source>
        <dbReference type="EMBL" id="MBE6510509.1"/>
    </source>
</evidence>
<evidence type="ECO:0000313" key="2">
    <source>
        <dbReference type="Proteomes" id="UP000713479"/>
    </source>
</evidence>
<accession>A0A8T3VSA5</accession>